<feature type="region of interest" description="Disordered" evidence="2">
    <location>
        <begin position="769"/>
        <end position="788"/>
    </location>
</feature>
<evidence type="ECO:0000313" key="5">
    <source>
        <dbReference type="Proteomes" id="UP000009168"/>
    </source>
</evidence>
<dbReference type="Proteomes" id="UP000009168">
    <property type="component" value="Unassembled WGS sequence"/>
</dbReference>
<proteinExistence type="predicted"/>
<evidence type="ECO:0000313" key="4">
    <source>
        <dbReference type="EMBL" id="EWS73954.1"/>
    </source>
</evidence>
<feature type="region of interest" description="Disordered" evidence="2">
    <location>
        <begin position="589"/>
        <end position="610"/>
    </location>
</feature>
<dbReference type="GO" id="GO:0005524">
    <property type="term" value="F:ATP binding"/>
    <property type="evidence" value="ECO:0007669"/>
    <property type="project" value="InterPro"/>
</dbReference>
<dbReference type="SUPFAM" id="SSF56112">
    <property type="entry name" value="Protein kinase-like (PK-like)"/>
    <property type="match status" value="1"/>
</dbReference>
<feature type="coiled-coil region" evidence="1">
    <location>
        <begin position="696"/>
        <end position="746"/>
    </location>
</feature>
<dbReference type="Gene3D" id="1.10.510.10">
    <property type="entry name" value="Transferase(Phosphotransferase) domain 1"/>
    <property type="match status" value="1"/>
</dbReference>
<dbReference type="EMBL" id="GG662663">
    <property type="protein sequence ID" value="EWS73954.1"/>
    <property type="molecule type" value="Genomic_DNA"/>
</dbReference>
<evidence type="ECO:0000259" key="3">
    <source>
        <dbReference type="PROSITE" id="PS50011"/>
    </source>
</evidence>
<feature type="compositionally biased region" description="Polar residues" evidence="2">
    <location>
        <begin position="771"/>
        <end position="784"/>
    </location>
</feature>
<dbReference type="GO" id="GO:0004672">
    <property type="term" value="F:protein kinase activity"/>
    <property type="evidence" value="ECO:0007669"/>
    <property type="project" value="InterPro"/>
</dbReference>
<feature type="compositionally biased region" description="Polar residues" evidence="2">
    <location>
        <begin position="520"/>
        <end position="537"/>
    </location>
</feature>
<protein>
    <recommendedName>
        <fullName evidence="3">Protein kinase domain-containing protein</fullName>
    </recommendedName>
</protein>
<accession>W7XJ89</accession>
<dbReference type="InterPro" id="IPR011009">
    <property type="entry name" value="Kinase-like_dom_sf"/>
</dbReference>
<dbReference type="PROSITE" id="PS50011">
    <property type="entry name" value="PROTEIN_KINASE_DOM"/>
    <property type="match status" value="1"/>
</dbReference>
<dbReference type="KEGG" id="tet:TTHERM_000439359"/>
<dbReference type="InterPro" id="IPR000719">
    <property type="entry name" value="Prot_kinase_dom"/>
</dbReference>
<dbReference type="STRING" id="312017.W7XJ89"/>
<feature type="compositionally biased region" description="Polar residues" evidence="2">
    <location>
        <begin position="551"/>
        <end position="562"/>
    </location>
</feature>
<dbReference type="RefSeq" id="XP_012653495.1">
    <property type="nucleotide sequence ID" value="XM_012798041.1"/>
</dbReference>
<feature type="region of interest" description="Disordered" evidence="2">
    <location>
        <begin position="500"/>
        <end position="562"/>
    </location>
</feature>
<keyword evidence="5" id="KW-1185">Reference proteome</keyword>
<dbReference type="GeneID" id="24438966"/>
<reference evidence="5" key="1">
    <citation type="journal article" date="2006" name="PLoS Biol.">
        <title>Macronuclear genome sequence of the ciliate Tetrahymena thermophila, a model eukaryote.</title>
        <authorList>
            <person name="Eisen J.A."/>
            <person name="Coyne R.S."/>
            <person name="Wu M."/>
            <person name="Wu D."/>
            <person name="Thiagarajan M."/>
            <person name="Wortman J.R."/>
            <person name="Badger J.H."/>
            <person name="Ren Q."/>
            <person name="Amedeo P."/>
            <person name="Jones K.M."/>
            <person name="Tallon L.J."/>
            <person name="Delcher A.L."/>
            <person name="Salzberg S.L."/>
            <person name="Silva J.C."/>
            <person name="Haas B.J."/>
            <person name="Majoros W.H."/>
            <person name="Farzad M."/>
            <person name="Carlton J.M."/>
            <person name="Smith R.K. Jr."/>
            <person name="Garg J."/>
            <person name="Pearlman R.E."/>
            <person name="Karrer K.M."/>
            <person name="Sun L."/>
            <person name="Manning G."/>
            <person name="Elde N.C."/>
            <person name="Turkewitz A.P."/>
            <person name="Asai D.J."/>
            <person name="Wilkes D.E."/>
            <person name="Wang Y."/>
            <person name="Cai H."/>
            <person name="Collins K."/>
            <person name="Stewart B.A."/>
            <person name="Lee S.R."/>
            <person name="Wilamowska K."/>
            <person name="Weinberg Z."/>
            <person name="Ruzzo W.L."/>
            <person name="Wloga D."/>
            <person name="Gaertig J."/>
            <person name="Frankel J."/>
            <person name="Tsao C.-C."/>
            <person name="Gorovsky M.A."/>
            <person name="Keeling P.J."/>
            <person name="Waller R.F."/>
            <person name="Patron N.J."/>
            <person name="Cherry J.M."/>
            <person name="Stover N.A."/>
            <person name="Krieger C.J."/>
            <person name="del Toro C."/>
            <person name="Ryder H.F."/>
            <person name="Williamson S.C."/>
            <person name="Barbeau R.A."/>
            <person name="Hamilton E.P."/>
            <person name="Orias E."/>
        </authorList>
    </citation>
    <scope>NUCLEOTIDE SEQUENCE [LARGE SCALE GENOMIC DNA]</scope>
    <source>
        <strain evidence="5">SB210</strain>
    </source>
</reference>
<dbReference type="InParanoid" id="W7XJ89"/>
<sequence>MGNTESQNKGEEYFKQFQNKYNYEVRNLFEYSDVFFQNVTLYHEREGTKVIAQIKKENEIDHFNPVQEKYLQERIKDEKTVNLLRICGYYSNLQQDNICGNSYFRNYFVEHPAGTLSDEINLRKHMEPPRPYSELELWGFIYSVTSGLQALREIDKVCKNISSSTIFISQEGYYQICEQGIVKENSIFDEITFKQFRKDMYLSPGQMDAIREQALHDETNPYLSDIFALGILITEMAYLEEQGDIYKYYGPEIGIDFEKLIERIQYLQTKYKNKKLIRILINMTAEEQKKRISLDELHEEVERNFGRILQDQTSTDIQDCPVHKTGFIEYILKRSDYKHLYHKSNRSQDVESPQQPRMNKKRLTRLNYDEVQGIDGIKENRPSNHQSMSHFRDEDDNQTPDSTQNNIKNDEISSLDSNKIGGPVGQQGKKARNILQRVMPGLSISLSEFIKSSNLKKEKLMQKQKELEQLAQKSKEQEEEMKNIQQEIIKIDQQIENEKATKEAQNNKQVHFNPIEEEMSSPQSMGRSKQINVNSKQTQDEIQEDVKKSKQNQSNIPQQFVPNSNLVYSQNTEHLQPLPLNHYGFSLPPLSNRGLRQQNSYSASPSNRSNHFQFSQYDPIFGVQRNQSLNKPQYLSPKFLAYSQSQFDNSSLYSPYGQVSQYQNYAPPVLQLPQQPQYFQAIKQQNQNQQQLSFSQQQQQIQIQQAQQQLQQQQQLQLQQQQQQQLQLQQQQQIQLEQQLQQQKQYFATQPDAVIQTPILQNQQFINQNNSEQGSNNHYQQNPQYGELFMPNQNANYQRSSPPNGRRYNLDRYEQRLSKNNVCTNKFNKLKELFNGETPKNQITQNQQKQEKIEESKKNFKNKVVKKQSIQQIILSKSNQKLTLNKVRDVSPFRKDLPVDSQQNQLQENTKILNGRFFTQNNNNNKTNQNNLQKHFEQENPDFTNFELISNRYKFSKNTQEKIY</sequence>
<dbReference type="AlphaFoldDB" id="W7XJ89"/>
<evidence type="ECO:0000256" key="1">
    <source>
        <dbReference type="SAM" id="Coils"/>
    </source>
</evidence>
<keyword evidence="1" id="KW-0175">Coiled coil</keyword>
<feature type="compositionally biased region" description="Polar residues" evidence="2">
    <location>
        <begin position="399"/>
        <end position="417"/>
    </location>
</feature>
<gene>
    <name evidence="4" type="ORF">TTHERM_000439359</name>
</gene>
<organism evidence="4 5">
    <name type="scientific">Tetrahymena thermophila (strain SB210)</name>
    <dbReference type="NCBI Taxonomy" id="312017"/>
    <lineage>
        <taxon>Eukaryota</taxon>
        <taxon>Sar</taxon>
        <taxon>Alveolata</taxon>
        <taxon>Ciliophora</taxon>
        <taxon>Intramacronucleata</taxon>
        <taxon>Oligohymenophorea</taxon>
        <taxon>Hymenostomatida</taxon>
        <taxon>Tetrahymenina</taxon>
        <taxon>Tetrahymenidae</taxon>
        <taxon>Tetrahymena</taxon>
    </lineage>
</organism>
<evidence type="ECO:0000256" key="2">
    <source>
        <dbReference type="SAM" id="MobiDB-lite"/>
    </source>
</evidence>
<name>W7XJ89_TETTS</name>
<feature type="domain" description="Protein kinase" evidence="3">
    <location>
        <begin position="25"/>
        <end position="301"/>
    </location>
</feature>
<feature type="region of interest" description="Disordered" evidence="2">
    <location>
        <begin position="344"/>
        <end position="428"/>
    </location>
</feature>
<feature type="compositionally biased region" description="Polar residues" evidence="2">
    <location>
        <begin position="594"/>
        <end position="610"/>
    </location>
</feature>